<dbReference type="Gene3D" id="1.10.8.60">
    <property type="match status" value="2"/>
</dbReference>
<evidence type="ECO:0000313" key="2">
    <source>
        <dbReference type="EMBL" id="CAB9507137.1"/>
    </source>
</evidence>
<dbReference type="InterPro" id="IPR050168">
    <property type="entry name" value="AAA_ATPase_domain"/>
</dbReference>
<dbReference type="OrthoDB" id="5421at2759"/>
<sequence>MEIDETLLDLASLSEADSRKLKVAFGDAFQVSVSPISSPSGRTCFPLELTSCIVQAVIASNKGITDGSDTENEDTETVEPFVPEISIHPLVFEFLTTSFATWAEQPTGTASGSQDETRDGDNMQIENQMESLPIRVKPFIVPGITAQLCNDSTLPPHFHWKARRIESTQTLPRGSTICLHMVYIDEELRDYCHRKKGEVLRETLAGFLDQRILMVGTTVILPTPVGMAIATVTDILPGSDDATTQSTGSQQQDRVAYRIGNCETCTLELSHCEEEIPLAESQKSSSEHPVPTEGLSWQTDCPGYEDLVEILLQLAQIQGSAAPSGILLTGSPQVGKTHLASCVALQLSTKQQQQFAVHWVSAQDLLLQATWANESDLLEMLRPPMTTTSVGQLLVLDDLQIFAAEDEGSLKEDAVSVNTNPELLVVQNAVLQIMDELQQSTGTTNRTHSISILGLAQSSSNLPVAFTRSGRLEKKIAMLPPTQRQREMILRSLIPTVGITDESMVQKWAEALSPVTVSCVAGDLRRILSGAWTAASARTTWQHKDNVNRAFRPELSWDDLRHAAQTYVPIQLETVDVCKPKSFTTDGELNPDDWAAIHKLSWESFGGYPVVKKRLLRTVVGPWKRFLREDEGSNTAATMGLSPPPGVLFHGGSGNGKSFAASCLGSSLGLPMIKVRAADVLDKWLGGSEAILRSLFARARSAAPCILFFDEIDSVATNRASGDDDGTEVMGRLLSTLLNEMDGISSDKRRQSVLVVACTNRLDDLDTALLRPGRLEEHVHLDYPTAADIKEMLQIHLATVPLSNKLSFDALADELATKKATGADVEGICREACLGMVQRLEGTETMQLSNDDMEKAFGSSRLR</sequence>
<evidence type="ECO:0000313" key="3">
    <source>
        <dbReference type="Proteomes" id="UP001153069"/>
    </source>
</evidence>
<dbReference type="InterPro" id="IPR003960">
    <property type="entry name" value="ATPase_AAA_CS"/>
</dbReference>
<name>A0A9N8DQ84_9STRA</name>
<dbReference type="InterPro" id="IPR003959">
    <property type="entry name" value="ATPase_AAA_core"/>
</dbReference>
<dbReference type="FunFam" id="3.40.50.300:FF:001921">
    <property type="entry name" value="AAA ATPase domain-containing protein"/>
    <property type="match status" value="1"/>
</dbReference>
<dbReference type="PANTHER" id="PTHR23077:SF117">
    <property type="entry name" value="AAA+ ATPASE DOMAIN-CONTAINING PROTEIN"/>
    <property type="match status" value="1"/>
</dbReference>
<keyword evidence="2" id="KW-0378">Hydrolase</keyword>
<dbReference type="SMART" id="SM00382">
    <property type="entry name" value="AAA"/>
    <property type="match status" value="2"/>
</dbReference>
<protein>
    <submittedName>
        <fullName evidence="2">Metalloprotease FTSH</fullName>
    </submittedName>
</protein>
<proteinExistence type="predicted"/>
<evidence type="ECO:0000259" key="1">
    <source>
        <dbReference type="SMART" id="SM00382"/>
    </source>
</evidence>
<comment type="caution">
    <text evidence="2">The sequence shown here is derived from an EMBL/GenBank/DDBJ whole genome shotgun (WGS) entry which is preliminary data.</text>
</comment>
<keyword evidence="3" id="KW-1185">Reference proteome</keyword>
<accession>A0A9N8DQ84</accession>
<dbReference type="Pfam" id="PF00004">
    <property type="entry name" value="AAA"/>
    <property type="match status" value="2"/>
</dbReference>
<dbReference type="Gene3D" id="3.40.50.300">
    <property type="entry name" value="P-loop containing nucleotide triphosphate hydrolases"/>
    <property type="match status" value="2"/>
</dbReference>
<organism evidence="2 3">
    <name type="scientific">Seminavis robusta</name>
    <dbReference type="NCBI Taxonomy" id="568900"/>
    <lineage>
        <taxon>Eukaryota</taxon>
        <taxon>Sar</taxon>
        <taxon>Stramenopiles</taxon>
        <taxon>Ochrophyta</taxon>
        <taxon>Bacillariophyta</taxon>
        <taxon>Bacillariophyceae</taxon>
        <taxon>Bacillariophycidae</taxon>
        <taxon>Naviculales</taxon>
        <taxon>Naviculaceae</taxon>
        <taxon>Seminavis</taxon>
    </lineage>
</organism>
<dbReference type="GO" id="GO:0016887">
    <property type="term" value="F:ATP hydrolysis activity"/>
    <property type="evidence" value="ECO:0007669"/>
    <property type="project" value="InterPro"/>
</dbReference>
<dbReference type="PROSITE" id="PS00674">
    <property type="entry name" value="AAA"/>
    <property type="match status" value="1"/>
</dbReference>
<dbReference type="GO" id="GO:0005524">
    <property type="term" value="F:ATP binding"/>
    <property type="evidence" value="ECO:0007669"/>
    <property type="project" value="InterPro"/>
</dbReference>
<dbReference type="EMBL" id="CAICTM010000293">
    <property type="protein sequence ID" value="CAB9507137.1"/>
    <property type="molecule type" value="Genomic_DNA"/>
</dbReference>
<dbReference type="AlphaFoldDB" id="A0A9N8DQ84"/>
<reference evidence="2" key="1">
    <citation type="submission" date="2020-06" db="EMBL/GenBank/DDBJ databases">
        <authorList>
            <consortium name="Plant Systems Biology data submission"/>
        </authorList>
    </citation>
    <scope>NUCLEOTIDE SEQUENCE</scope>
    <source>
        <strain evidence="2">D6</strain>
    </source>
</reference>
<keyword evidence="2" id="KW-0645">Protease</keyword>
<dbReference type="PANTHER" id="PTHR23077">
    <property type="entry name" value="AAA-FAMILY ATPASE"/>
    <property type="match status" value="1"/>
</dbReference>
<feature type="domain" description="AAA+ ATPase" evidence="1">
    <location>
        <begin position="643"/>
        <end position="785"/>
    </location>
</feature>
<dbReference type="Proteomes" id="UP001153069">
    <property type="component" value="Unassembled WGS sequence"/>
</dbReference>
<dbReference type="InterPro" id="IPR027417">
    <property type="entry name" value="P-loop_NTPase"/>
</dbReference>
<dbReference type="GO" id="GO:0008237">
    <property type="term" value="F:metallopeptidase activity"/>
    <property type="evidence" value="ECO:0007669"/>
    <property type="project" value="UniProtKB-KW"/>
</dbReference>
<dbReference type="InterPro" id="IPR003593">
    <property type="entry name" value="AAA+_ATPase"/>
</dbReference>
<gene>
    <name evidence="2" type="ORF">SEMRO_294_G110160.1</name>
</gene>
<feature type="domain" description="AAA+ ATPase" evidence="1">
    <location>
        <begin position="322"/>
        <end position="482"/>
    </location>
</feature>
<keyword evidence="2" id="KW-0482">Metalloprotease</keyword>
<dbReference type="SUPFAM" id="SSF52540">
    <property type="entry name" value="P-loop containing nucleoside triphosphate hydrolases"/>
    <property type="match status" value="2"/>
</dbReference>